<reference evidence="2" key="1">
    <citation type="journal article" date="2022" name="Nat. Commun.">
        <title>Chromosome evolution and the genetic basis of agronomically important traits in greater yam.</title>
        <authorList>
            <person name="Bredeson J.V."/>
            <person name="Lyons J.B."/>
            <person name="Oniyinde I.O."/>
            <person name="Okereke N.R."/>
            <person name="Kolade O."/>
            <person name="Nnabue I."/>
            <person name="Nwadili C.O."/>
            <person name="Hribova E."/>
            <person name="Parker M."/>
            <person name="Nwogha J."/>
            <person name="Shu S."/>
            <person name="Carlson J."/>
            <person name="Kariba R."/>
            <person name="Muthemba S."/>
            <person name="Knop K."/>
            <person name="Barton G.J."/>
            <person name="Sherwood A.V."/>
            <person name="Lopez-Montes A."/>
            <person name="Asiedu R."/>
            <person name="Jamnadass R."/>
            <person name="Muchugi A."/>
            <person name="Goodstein D."/>
            <person name="Egesi C.N."/>
            <person name="Featherston J."/>
            <person name="Asfaw A."/>
            <person name="Simpson G.G."/>
            <person name="Dolezel J."/>
            <person name="Hendre P.S."/>
            <person name="Van Deynze A."/>
            <person name="Kumar P.L."/>
            <person name="Obidiegwu J.E."/>
            <person name="Bhattacharjee R."/>
            <person name="Rokhsar D.S."/>
        </authorList>
    </citation>
    <scope>NUCLEOTIDE SEQUENCE [LARGE SCALE GENOMIC DNA]</scope>
    <source>
        <strain evidence="2">cv. TDa95/00328</strain>
    </source>
</reference>
<sequence length="356" mass="39881">MSNDDSSSTTISSFPPSNPTTTQQRQCSQYDSVLQSLTQILGSPLPDSITLSDNPPFSLLHNHHITTQITNLLLSPSSGAGDDSLCRWLYDTFQSTCPDLQLLVLYFLPTLAGLYLSRSISRQPLAGFEAVLLALYAHETTSRGNQPLTFTLPNLTYPSIYHESKSPVKNRPTEDPEVVVFSQALEPHGTVRSTKRARIVGVALELYFSKIALMPLSSKLEFCRFCIAWSGFKEKDIEKEEEEKEEMGRRVPLPWELLQPILRILGHCLMGGGEHERWKEMKVMANDAVNCIYERALHDMNPQAILASRSLLSLGKMEDEIVWETSSCLPTSTTTSYNETVAQVQDVEKNQPVNQD</sequence>
<comment type="caution">
    <text evidence="1">The sequence shown here is derived from an EMBL/GenBank/DDBJ whole genome shotgun (WGS) entry which is preliminary data.</text>
</comment>
<evidence type="ECO:0000313" key="2">
    <source>
        <dbReference type="Proteomes" id="UP000827976"/>
    </source>
</evidence>
<organism evidence="1 2">
    <name type="scientific">Dioscorea alata</name>
    <name type="common">Purple yam</name>
    <dbReference type="NCBI Taxonomy" id="55571"/>
    <lineage>
        <taxon>Eukaryota</taxon>
        <taxon>Viridiplantae</taxon>
        <taxon>Streptophyta</taxon>
        <taxon>Embryophyta</taxon>
        <taxon>Tracheophyta</taxon>
        <taxon>Spermatophyta</taxon>
        <taxon>Magnoliopsida</taxon>
        <taxon>Liliopsida</taxon>
        <taxon>Dioscoreales</taxon>
        <taxon>Dioscoreaceae</taxon>
        <taxon>Dioscorea</taxon>
    </lineage>
</organism>
<proteinExistence type="predicted"/>
<keyword evidence="2" id="KW-1185">Reference proteome</keyword>
<gene>
    <name evidence="1" type="ORF">IHE45_07G089700</name>
</gene>
<evidence type="ECO:0000313" key="1">
    <source>
        <dbReference type="EMBL" id="KAH7677519.1"/>
    </source>
</evidence>
<name>A0ACB7VSX3_DIOAL</name>
<protein>
    <submittedName>
        <fullName evidence="1">Hyccin protein</fullName>
    </submittedName>
</protein>
<dbReference type="Proteomes" id="UP000827976">
    <property type="component" value="Chromosome 7"/>
</dbReference>
<accession>A0ACB7VSX3</accession>
<dbReference type="EMBL" id="CM037017">
    <property type="protein sequence ID" value="KAH7677519.1"/>
    <property type="molecule type" value="Genomic_DNA"/>
</dbReference>